<feature type="compositionally biased region" description="Basic and acidic residues" evidence="1">
    <location>
        <begin position="155"/>
        <end position="165"/>
    </location>
</feature>
<dbReference type="EnsemblMetazoa" id="XM_014388045.2">
    <property type="protein sequence ID" value="XP_014243531.1"/>
    <property type="gene ID" value="LOC106663310"/>
</dbReference>
<keyword evidence="3" id="KW-1185">Reference proteome</keyword>
<feature type="region of interest" description="Disordered" evidence="1">
    <location>
        <begin position="203"/>
        <end position="262"/>
    </location>
</feature>
<organism evidence="2 3">
    <name type="scientific">Cimex lectularius</name>
    <name type="common">Bed bug</name>
    <name type="synonym">Acanthia lectularia</name>
    <dbReference type="NCBI Taxonomy" id="79782"/>
    <lineage>
        <taxon>Eukaryota</taxon>
        <taxon>Metazoa</taxon>
        <taxon>Ecdysozoa</taxon>
        <taxon>Arthropoda</taxon>
        <taxon>Hexapoda</taxon>
        <taxon>Insecta</taxon>
        <taxon>Pterygota</taxon>
        <taxon>Neoptera</taxon>
        <taxon>Paraneoptera</taxon>
        <taxon>Hemiptera</taxon>
        <taxon>Heteroptera</taxon>
        <taxon>Panheteroptera</taxon>
        <taxon>Cimicomorpha</taxon>
        <taxon>Cimicidae</taxon>
        <taxon>Cimex</taxon>
    </lineage>
</organism>
<protein>
    <recommendedName>
        <fullName evidence="4">SAGA-associated factor 11</fullName>
    </recommendedName>
</protein>
<dbReference type="RefSeq" id="XP_014243531.1">
    <property type="nucleotide sequence ID" value="XM_014388045.2"/>
</dbReference>
<dbReference type="EnsemblMetazoa" id="XM_014388044.2">
    <property type="protein sequence ID" value="XP_014243530.1"/>
    <property type="gene ID" value="LOC106663310"/>
</dbReference>
<feature type="compositionally biased region" description="Polar residues" evidence="1">
    <location>
        <begin position="204"/>
        <end position="216"/>
    </location>
</feature>
<proteinExistence type="predicted"/>
<dbReference type="AlphaFoldDB" id="A0A8I6RGN2"/>
<sequence>MEAVFSDAQENAKVIMNTCLTAMKAQVYDNKACVNSSSELITNKLIDEIVLEVIADYHKTIIKWCDDDGIFNKKNSKIDEESLTNGDSQPVHIGVKVKKIICPKCRKQLYPTGFGRHLEICLNVSSSNRTLRNATKPIYSSVPSYDDNYDTWNSKSEKSKNLKRIEQKKKKDISKRIKRREGHIKTKHDICSIDSGIELEEVDSQGSKNDTGNSCAPSPAESVSTSKGSSSKKKIKQKQKYGSKGSKNKFDNYSIDLGSSSS</sequence>
<dbReference type="GeneID" id="106663310"/>
<dbReference type="KEGG" id="clec:106663310"/>
<feature type="compositionally biased region" description="Basic residues" evidence="1">
    <location>
        <begin position="230"/>
        <end position="241"/>
    </location>
</feature>
<dbReference type="OrthoDB" id="21557at2759"/>
<dbReference type="RefSeq" id="XP_014243530.1">
    <property type="nucleotide sequence ID" value="XM_014388044.2"/>
</dbReference>
<evidence type="ECO:0008006" key="4">
    <source>
        <dbReference type="Google" id="ProtNLM"/>
    </source>
</evidence>
<name>A0A8I6RGN2_CIMLE</name>
<accession>A0A8I6RGN2</accession>
<reference evidence="2" key="1">
    <citation type="submission" date="2022-01" db="UniProtKB">
        <authorList>
            <consortium name="EnsemblMetazoa"/>
        </authorList>
    </citation>
    <scope>IDENTIFICATION</scope>
</reference>
<dbReference type="Proteomes" id="UP000494040">
    <property type="component" value="Unassembled WGS sequence"/>
</dbReference>
<evidence type="ECO:0000256" key="1">
    <source>
        <dbReference type="SAM" id="MobiDB-lite"/>
    </source>
</evidence>
<evidence type="ECO:0000313" key="2">
    <source>
        <dbReference type="EnsemblMetazoa" id="XP_014243530.1"/>
    </source>
</evidence>
<feature type="compositionally biased region" description="Basic residues" evidence="1">
    <location>
        <begin position="166"/>
        <end position="181"/>
    </location>
</feature>
<evidence type="ECO:0000313" key="3">
    <source>
        <dbReference type="Proteomes" id="UP000494040"/>
    </source>
</evidence>
<feature type="region of interest" description="Disordered" evidence="1">
    <location>
        <begin position="150"/>
        <end position="181"/>
    </location>
</feature>